<evidence type="ECO:0000256" key="1">
    <source>
        <dbReference type="ARBA" id="ARBA00001946"/>
    </source>
</evidence>
<dbReference type="GO" id="GO:0016787">
    <property type="term" value="F:hydrolase activity"/>
    <property type="evidence" value="ECO:0007669"/>
    <property type="project" value="UniProtKB-KW"/>
</dbReference>
<dbReference type="RefSeq" id="WP_009133457.1">
    <property type="nucleotide sequence ID" value="NZ_CP102250.1"/>
</dbReference>
<dbReference type="InterPro" id="IPR019307">
    <property type="entry name" value="RNA-bd_AU-1/RNase_E/G"/>
</dbReference>
<evidence type="ECO:0000256" key="4">
    <source>
        <dbReference type="ARBA" id="ARBA00022842"/>
    </source>
</evidence>
<accession>G5H6U1</accession>
<evidence type="ECO:0000256" key="3">
    <source>
        <dbReference type="ARBA" id="ARBA00022801"/>
    </source>
</evidence>
<dbReference type="EMBL" id="ADLD01000008">
    <property type="protein sequence ID" value="EHB92938.1"/>
    <property type="molecule type" value="Genomic_DNA"/>
</dbReference>
<dbReference type="GO" id="GO:0003723">
    <property type="term" value="F:RNA binding"/>
    <property type="evidence" value="ECO:0007669"/>
    <property type="project" value="UniProtKB-KW"/>
</dbReference>
<comment type="caution">
    <text evidence="7">The sequence shown here is derived from an EMBL/GenBank/DDBJ whole genome shotgun (WGS) entry which is preliminary data.</text>
</comment>
<dbReference type="GeneID" id="92816336"/>
<dbReference type="eggNOG" id="COG1530">
    <property type="taxonomic scope" value="Bacteria"/>
</dbReference>
<dbReference type="HOGENOM" id="CLU_003468_5_3_10"/>
<dbReference type="Gene3D" id="3.40.1260.20">
    <property type="entry name" value="Ribonuclease E, catalytic domain"/>
    <property type="match status" value="1"/>
</dbReference>
<dbReference type="PATRIC" id="fig|742725.3.peg.706"/>
<reference evidence="7 8" key="1">
    <citation type="submission" date="2011-08" db="EMBL/GenBank/DDBJ databases">
        <title>The Genome Sequence of Alistipes indistinctus YIT 12060.</title>
        <authorList>
            <consortium name="The Broad Institute Genome Sequencing Platform"/>
            <person name="Earl A."/>
            <person name="Ward D."/>
            <person name="Feldgarden M."/>
            <person name="Gevers D."/>
            <person name="Morotomi M."/>
            <person name="Young S.K."/>
            <person name="Zeng Q."/>
            <person name="Gargeya S."/>
            <person name="Fitzgerald M."/>
            <person name="Haas B."/>
            <person name="Abouelleil A."/>
            <person name="Alvarado L."/>
            <person name="Arachchi H.M."/>
            <person name="Berlin A."/>
            <person name="Brown A."/>
            <person name="Chapman S.B."/>
            <person name="Chen Z."/>
            <person name="Dunbar C."/>
            <person name="Freedman E."/>
            <person name="Gearin G."/>
            <person name="Gellesch M."/>
            <person name="Goldberg J."/>
            <person name="Griggs A."/>
            <person name="Gujja S."/>
            <person name="Heiman D."/>
            <person name="Howarth C."/>
            <person name="Larson L."/>
            <person name="Lui A."/>
            <person name="MacDonald P.J.P."/>
            <person name="Montmayeur A."/>
            <person name="Murphy C."/>
            <person name="Neiman D."/>
            <person name="Pearson M."/>
            <person name="Priest M."/>
            <person name="Roberts A."/>
            <person name="Saif S."/>
            <person name="Shea T."/>
            <person name="Shenoy N."/>
            <person name="Sisk P."/>
            <person name="Stolte C."/>
            <person name="Sykes S."/>
            <person name="Wortman J."/>
            <person name="Nusbaum C."/>
            <person name="Birren B."/>
        </authorList>
    </citation>
    <scope>NUCLEOTIDE SEQUENCE [LARGE SCALE GENOMIC DNA]</scope>
    <source>
        <strain evidence="7 8">YIT 12060</strain>
    </source>
</reference>
<keyword evidence="8" id="KW-1185">Reference proteome</keyword>
<dbReference type="InterPro" id="IPR003029">
    <property type="entry name" value="S1_domain"/>
</dbReference>
<dbReference type="GO" id="GO:0006364">
    <property type="term" value="P:rRNA processing"/>
    <property type="evidence" value="ECO:0007669"/>
    <property type="project" value="TreeGrafter"/>
</dbReference>
<dbReference type="PANTHER" id="PTHR30001">
    <property type="entry name" value="RIBONUCLEASE"/>
    <property type="match status" value="1"/>
</dbReference>
<dbReference type="GO" id="GO:0046872">
    <property type="term" value="F:metal ion binding"/>
    <property type="evidence" value="ECO:0007669"/>
    <property type="project" value="UniProtKB-KW"/>
</dbReference>
<evidence type="ECO:0000259" key="6">
    <source>
        <dbReference type="SMART" id="SM00316"/>
    </source>
</evidence>
<dbReference type="SUPFAM" id="SSF50249">
    <property type="entry name" value="Nucleic acid-binding proteins"/>
    <property type="match status" value="1"/>
</dbReference>
<evidence type="ECO:0000256" key="2">
    <source>
        <dbReference type="ARBA" id="ARBA00022723"/>
    </source>
</evidence>
<comment type="cofactor">
    <cofactor evidence="1">
        <name>Mg(2+)</name>
        <dbReference type="ChEBI" id="CHEBI:18420"/>
    </cofactor>
</comment>
<proteinExistence type="predicted"/>
<dbReference type="SMART" id="SM00316">
    <property type="entry name" value="S1"/>
    <property type="match status" value="1"/>
</dbReference>
<dbReference type="PANTHER" id="PTHR30001:SF0">
    <property type="entry name" value="RIBONUCLEASE G"/>
    <property type="match status" value="1"/>
</dbReference>
<gene>
    <name evidence="7" type="ORF">HMPREF9450_00651</name>
</gene>
<keyword evidence="5" id="KW-0694">RNA-binding</keyword>
<protein>
    <recommendedName>
        <fullName evidence="6">S1 motif domain-containing protein</fullName>
    </recommendedName>
</protein>
<dbReference type="GO" id="GO:0004540">
    <property type="term" value="F:RNA nuclease activity"/>
    <property type="evidence" value="ECO:0007669"/>
    <property type="project" value="InterPro"/>
</dbReference>
<organism evidence="7 8">
    <name type="scientific">Alistipes indistinctus YIT 12060</name>
    <dbReference type="NCBI Taxonomy" id="742725"/>
    <lineage>
        <taxon>Bacteria</taxon>
        <taxon>Pseudomonadati</taxon>
        <taxon>Bacteroidota</taxon>
        <taxon>Bacteroidia</taxon>
        <taxon>Bacteroidales</taxon>
        <taxon>Rikenellaceae</taxon>
        <taxon>Alistipes</taxon>
    </lineage>
</organism>
<keyword evidence="4" id="KW-0460">Magnesium</keyword>
<dbReference type="Gene3D" id="2.40.50.140">
    <property type="entry name" value="Nucleic acid-binding proteins"/>
    <property type="match status" value="1"/>
</dbReference>
<sequence>MNKELIINVTASEITIALFEDKQLVELTKEQSRSGYAVGDIYMGKVKKIMPGLNAAFVNVGHEKDGFIHYLDLGPQFTSLQKMVNILTNNKRSINFEGLKLEKPLGKSGKIASHIASGQTILVQVAKEAISTKGPRLTSDISLAGRNVVLIPFSGKISISQKIRSNEERNRLKKIASGVLPNNYGVIIRTAAAGHPAEDVEQDILALVHKWEKAMENLKQQNAPSLVLGEMNRTTTMIRDLLNGSFSNIYIDDQATYEEVRDYIRTIVPEKEKIVKLYKGNVPIFDNFDVSKQIMSLFAKYVSLRKGAYLIIERTEALHVVDVNSGNRAKVDDDQERTAMDVNLAAAAEIARQLRLRDMGGIIVIDFIDLHKSENRNALVEEMRKLMAADRAKHTILPLSKFGLMQITRQRVRPETQVDMREVCPACHGTGTVTPAALLDEQIENQIAYFAQDRGERYIRVRVNPVVAAFLKKGLFSLRLRWMMRYKCFIRVVANSHTGIIETKFFDRRNKELV</sequence>
<dbReference type="InterPro" id="IPR004659">
    <property type="entry name" value="RNase_E/G"/>
</dbReference>
<keyword evidence="2" id="KW-0479">Metal-binding</keyword>
<keyword evidence="3" id="KW-0378">Hydrolase</keyword>
<dbReference type="NCBIfam" id="TIGR00757">
    <property type="entry name" value="RNaseEG"/>
    <property type="match status" value="1"/>
</dbReference>
<evidence type="ECO:0000313" key="7">
    <source>
        <dbReference type="EMBL" id="EHB92938.1"/>
    </source>
</evidence>
<dbReference type="GO" id="GO:0005737">
    <property type="term" value="C:cytoplasm"/>
    <property type="evidence" value="ECO:0007669"/>
    <property type="project" value="TreeGrafter"/>
</dbReference>
<dbReference type="OrthoDB" id="9804278at2"/>
<dbReference type="STRING" id="742725.HMPREF9450_00651"/>
<dbReference type="CDD" id="cd04453">
    <property type="entry name" value="S1_RNase_E"/>
    <property type="match status" value="1"/>
</dbReference>
<evidence type="ECO:0000256" key="5">
    <source>
        <dbReference type="ARBA" id="ARBA00022884"/>
    </source>
</evidence>
<evidence type="ECO:0000313" key="8">
    <source>
        <dbReference type="Proteomes" id="UP000006008"/>
    </source>
</evidence>
<name>G5H6U1_9BACT</name>
<dbReference type="InterPro" id="IPR012340">
    <property type="entry name" value="NA-bd_OB-fold"/>
</dbReference>
<dbReference type="AlphaFoldDB" id="G5H6U1"/>
<feature type="domain" description="S1 motif" evidence="6">
    <location>
        <begin position="37"/>
        <end position="140"/>
    </location>
</feature>
<dbReference type="Pfam" id="PF10150">
    <property type="entry name" value="RNase_E_G"/>
    <property type="match status" value="1"/>
</dbReference>
<dbReference type="Proteomes" id="UP000006008">
    <property type="component" value="Unassembled WGS sequence"/>
</dbReference>